<dbReference type="OrthoDB" id="7933296at2"/>
<dbReference type="Proteomes" id="UP000239772">
    <property type="component" value="Unassembled WGS sequence"/>
</dbReference>
<dbReference type="AlphaFoldDB" id="A0A2T1HVZ6"/>
<accession>A0A2T1HVZ6</accession>
<keyword evidence="2" id="KW-1185">Reference proteome</keyword>
<name>A0A2T1HVZ6_9HYPH</name>
<dbReference type="EMBL" id="PVZS01000006">
    <property type="protein sequence ID" value="PSC05831.1"/>
    <property type="molecule type" value="Genomic_DNA"/>
</dbReference>
<reference evidence="2" key="1">
    <citation type="submission" date="2018-03" db="EMBL/GenBank/DDBJ databases">
        <authorList>
            <person name="Sun L."/>
            <person name="Liu H."/>
            <person name="Chen W."/>
            <person name="Huang K."/>
            <person name="Liu W."/>
            <person name="Gao X."/>
        </authorList>
    </citation>
    <scope>NUCLEOTIDE SEQUENCE [LARGE SCALE GENOMIC DNA]</scope>
    <source>
        <strain evidence="2">SH9</strain>
    </source>
</reference>
<sequence>MLAAAIVVGGPAAAQGDPHLTVEQLLNDGWKVAGYAGQGTMYILFRHDDRPYLVQCSVLYDTTRGARMTERVRTNCYELR</sequence>
<evidence type="ECO:0000313" key="2">
    <source>
        <dbReference type="Proteomes" id="UP000239772"/>
    </source>
</evidence>
<proteinExistence type="predicted"/>
<protein>
    <submittedName>
        <fullName evidence="1">Uncharacterized protein</fullName>
    </submittedName>
</protein>
<comment type="caution">
    <text evidence="1">The sequence shown here is derived from an EMBL/GenBank/DDBJ whole genome shotgun (WGS) entry which is preliminary data.</text>
</comment>
<organism evidence="1 2">
    <name type="scientific">Alsobacter soli</name>
    <dbReference type="NCBI Taxonomy" id="2109933"/>
    <lineage>
        <taxon>Bacteria</taxon>
        <taxon>Pseudomonadati</taxon>
        <taxon>Pseudomonadota</taxon>
        <taxon>Alphaproteobacteria</taxon>
        <taxon>Hyphomicrobiales</taxon>
        <taxon>Alsobacteraceae</taxon>
        <taxon>Alsobacter</taxon>
    </lineage>
</organism>
<gene>
    <name evidence="1" type="ORF">SLNSH_06740</name>
</gene>
<evidence type="ECO:0000313" key="1">
    <source>
        <dbReference type="EMBL" id="PSC05831.1"/>
    </source>
</evidence>